<sequence>MNTVPRAVGIVGRFFCGRKFCGLQLQVGCGSHNVVLSTDPDSWIEIRGDADLSRCETSFRNLTLVMPIRIRIRRRRIQIRDPRPTSSFRRNVTETNGSFRSVPLDVTVGCFRKNCSYPFRPKIDFPAERFKLLTICSVPSE</sequence>
<evidence type="ECO:0000313" key="2">
    <source>
        <dbReference type="WBParaSite" id="nRc.2.0.1.t12878-RA"/>
    </source>
</evidence>
<proteinExistence type="predicted"/>
<dbReference type="WBParaSite" id="nRc.2.0.1.t12878-RA">
    <property type="protein sequence ID" value="nRc.2.0.1.t12878-RA"/>
    <property type="gene ID" value="nRc.2.0.1.g12878"/>
</dbReference>
<organism evidence="1 2">
    <name type="scientific">Romanomermis culicivorax</name>
    <name type="common">Nematode worm</name>
    <dbReference type="NCBI Taxonomy" id="13658"/>
    <lineage>
        <taxon>Eukaryota</taxon>
        <taxon>Metazoa</taxon>
        <taxon>Ecdysozoa</taxon>
        <taxon>Nematoda</taxon>
        <taxon>Enoplea</taxon>
        <taxon>Dorylaimia</taxon>
        <taxon>Mermithida</taxon>
        <taxon>Mermithoidea</taxon>
        <taxon>Mermithidae</taxon>
        <taxon>Romanomermis</taxon>
    </lineage>
</organism>
<accession>A0A915IG45</accession>
<dbReference type="Proteomes" id="UP000887565">
    <property type="component" value="Unplaced"/>
</dbReference>
<name>A0A915IG45_ROMCU</name>
<keyword evidence="1" id="KW-1185">Reference proteome</keyword>
<reference evidence="2" key="1">
    <citation type="submission" date="2022-11" db="UniProtKB">
        <authorList>
            <consortium name="WormBaseParasite"/>
        </authorList>
    </citation>
    <scope>IDENTIFICATION</scope>
</reference>
<protein>
    <submittedName>
        <fullName evidence="2">Uncharacterized protein</fullName>
    </submittedName>
</protein>
<evidence type="ECO:0000313" key="1">
    <source>
        <dbReference type="Proteomes" id="UP000887565"/>
    </source>
</evidence>
<dbReference type="AlphaFoldDB" id="A0A915IG45"/>